<dbReference type="InterPro" id="IPR027417">
    <property type="entry name" value="P-loop_NTPase"/>
</dbReference>
<dbReference type="EMBL" id="FQZG01000023">
    <property type="protein sequence ID" value="SHJ02215.1"/>
    <property type="molecule type" value="Genomic_DNA"/>
</dbReference>
<accession>A0A1M6FWW3</accession>
<evidence type="ECO:0000256" key="7">
    <source>
        <dbReference type="ARBA" id="ARBA00023136"/>
    </source>
</evidence>
<protein>
    <submittedName>
        <fullName evidence="9">Peptide/nickel transport system ATP-binding protein</fullName>
    </submittedName>
</protein>
<dbReference type="SMART" id="SM00382">
    <property type="entry name" value="AAA"/>
    <property type="match status" value="1"/>
</dbReference>
<name>A0A1M6FWW3_9ACTN</name>
<dbReference type="GO" id="GO:0005886">
    <property type="term" value="C:plasma membrane"/>
    <property type="evidence" value="ECO:0007669"/>
    <property type="project" value="UniProtKB-SubCell"/>
</dbReference>
<keyword evidence="10" id="KW-1185">Reference proteome</keyword>
<evidence type="ECO:0000256" key="4">
    <source>
        <dbReference type="ARBA" id="ARBA00022475"/>
    </source>
</evidence>
<proteinExistence type="inferred from homology"/>
<dbReference type="InterPro" id="IPR003439">
    <property type="entry name" value="ABC_transporter-like_ATP-bd"/>
</dbReference>
<dbReference type="InterPro" id="IPR017871">
    <property type="entry name" value="ABC_transporter-like_CS"/>
</dbReference>
<comment type="subcellular location">
    <subcellularLocation>
        <location evidence="1">Cell membrane</location>
        <topology evidence="1">Peripheral membrane protein</topology>
    </subcellularLocation>
</comment>
<dbReference type="GO" id="GO:0016887">
    <property type="term" value="F:ATP hydrolysis activity"/>
    <property type="evidence" value="ECO:0007669"/>
    <property type="project" value="InterPro"/>
</dbReference>
<dbReference type="Gene3D" id="3.40.50.300">
    <property type="entry name" value="P-loop containing nucleotide triphosphate hydrolases"/>
    <property type="match status" value="1"/>
</dbReference>
<dbReference type="SUPFAM" id="SSF52540">
    <property type="entry name" value="P-loop containing nucleoside triphosphate hydrolases"/>
    <property type="match status" value="1"/>
</dbReference>
<dbReference type="STRING" id="1123357.SAMN02745244_01550"/>
<gene>
    <name evidence="9" type="ORF">SAMN02745244_01550</name>
</gene>
<evidence type="ECO:0000313" key="10">
    <source>
        <dbReference type="Proteomes" id="UP000184512"/>
    </source>
</evidence>
<dbReference type="Proteomes" id="UP000184512">
    <property type="component" value="Unassembled WGS sequence"/>
</dbReference>
<reference evidence="9 10" key="1">
    <citation type="submission" date="2016-11" db="EMBL/GenBank/DDBJ databases">
        <authorList>
            <person name="Jaros S."/>
            <person name="Januszkiewicz K."/>
            <person name="Wedrychowicz H."/>
        </authorList>
    </citation>
    <scope>NUCLEOTIDE SEQUENCE [LARGE SCALE GENOMIC DNA]</scope>
    <source>
        <strain evidence="9 10">DSM 12906</strain>
    </source>
</reference>
<comment type="similarity">
    <text evidence="2">Belongs to the ABC transporter superfamily.</text>
</comment>
<evidence type="ECO:0000256" key="2">
    <source>
        <dbReference type="ARBA" id="ARBA00005417"/>
    </source>
</evidence>
<dbReference type="InterPro" id="IPR003593">
    <property type="entry name" value="AAA+_ATPase"/>
</dbReference>
<keyword evidence="4" id="KW-1003">Cell membrane</keyword>
<sequence>MTIEVEDLTITVAGSGKRVVDAISFSLDPGERIGIIGESGSGKSVTTLALLGLLPRSLTASGSIRVDGTQIIGASKKQLLEIRGRRMAKIFQDPSTALDPLTRVGELIAEPLRRHQGLRGHELNAAVERALAEVALPDTERLSRAFPHEISGGQRQRVAIAMALACRPAMLIADEPTTALDVTVQAEILDLIRRLCVDHGMGLVFVSHDIAVVSQTVSRALVMQGGQIVERGPIDQIVHAPTDLYTLRLVGSARALDEALTTGRVS</sequence>
<evidence type="ECO:0000313" key="9">
    <source>
        <dbReference type="EMBL" id="SHJ02215.1"/>
    </source>
</evidence>
<keyword evidence="5" id="KW-0547">Nucleotide-binding</keyword>
<evidence type="ECO:0000256" key="3">
    <source>
        <dbReference type="ARBA" id="ARBA00022448"/>
    </source>
</evidence>
<feature type="domain" description="ABC transporter" evidence="8">
    <location>
        <begin position="3"/>
        <end position="250"/>
    </location>
</feature>
<dbReference type="RefSeq" id="WP_073186948.1">
    <property type="nucleotide sequence ID" value="NZ_FQZG01000023.1"/>
</dbReference>
<dbReference type="PANTHER" id="PTHR43297:SF2">
    <property type="entry name" value="DIPEPTIDE TRANSPORT ATP-BINDING PROTEIN DPPD"/>
    <property type="match status" value="1"/>
</dbReference>
<dbReference type="InterPro" id="IPR050388">
    <property type="entry name" value="ABC_Ni/Peptide_Import"/>
</dbReference>
<dbReference type="PROSITE" id="PS50893">
    <property type="entry name" value="ABC_TRANSPORTER_2"/>
    <property type="match status" value="1"/>
</dbReference>
<dbReference type="PANTHER" id="PTHR43297">
    <property type="entry name" value="OLIGOPEPTIDE TRANSPORT ATP-BINDING PROTEIN APPD"/>
    <property type="match status" value="1"/>
</dbReference>
<dbReference type="CDD" id="cd03257">
    <property type="entry name" value="ABC_NikE_OppD_transporters"/>
    <property type="match status" value="1"/>
</dbReference>
<keyword evidence="6 9" id="KW-0067">ATP-binding</keyword>
<dbReference type="AlphaFoldDB" id="A0A1M6FWW3"/>
<dbReference type="GO" id="GO:0005524">
    <property type="term" value="F:ATP binding"/>
    <property type="evidence" value="ECO:0007669"/>
    <property type="project" value="UniProtKB-KW"/>
</dbReference>
<dbReference type="Pfam" id="PF00005">
    <property type="entry name" value="ABC_tran"/>
    <property type="match status" value="1"/>
</dbReference>
<evidence type="ECO:0000256" key="6">
    <source>
        <dbReference type="ARBA" id="ARBA00022840"/>
    </source>
</evidence>
<dbReference type="PROSITE" id="PS00211">
    <property type="entry name" value="ABC_TRANSPORTER_1"/>
    <property type="match status" value="1"/>
</dbReference>
<organism evidence="9 10">
    <name type="scientific">Tessaracoccus bendigoensis DSM 12906</name>
    <dbReference type="NCBI Taxonomy" id="1123357"/>
    <lineage>
        <taxon>Bacteria</taxon>
        <taxon>Bacillati</taxon>
        <taxon>Actinomycetota</taxon>
        <taxon>Actinomycetes</taxon>
        <taxon>Propionibacteriales</taxon>
        <taxon>Propionibacteriaceae</taxon>
        <taxon>Tessaracoccus</taxon>
    </lineage>
</organism>
<keyword evidence="3" id="KW-0813">Transport</keyword>
<evidence type="ECO:0000259" key="8">
    <source>
        <dbReference type="PROSITE" id="PS50893"/>
    </source>
</evidence>
<keyword evidence="7" id="KW-0472">Membrane</keyword>
<evidence type="ECO:0000256" key="5">
    <source>
        <dbReference type="ARBA" id="ARBA00022741"/>
    </source>
</evidence>
<evidence type="ECO:0000256" key="1">
    <source>
        <dbReference type="ARBA" id="ARBA00004202"/>
    </source>
</evidence>
<dbReference type="OrthoDB" id="5357528at2"/>